<reference evidence="2 3" key="1">
    <citation type="submission" date="2018-11" db="EMBL/GenBank/DDBJ databases">
        <title>Genomic Encyclopedia of Type Strains, Phase IV (KMG-IV): sequencing the most valuable type-strain genomes for metagenomic binning, comparative biology and taxonomic classification.</title>
        <authorList>
            <person name="Goeker M."/>
        </authorList>
    </citation>
    <scope>NUCLEOTIDE SEQUENCE [LARGE SCALE GENOMIC DNA]</scope>
    <source>
        <strain evidence="2 3">DSM 104731</strain>
    </source>
</reference>
<dbReference type="EMBL" id="RKQK01000001">
    <property type="protein sequence ID" value="RPE72072.1"/>
    <property type="molecule type" value="Genomic_DNA"/>
</dbReference>
<name>A0A3N4UN77_9RHOB</name>
<gene>
    <name evidence="2" type="ORF">EDD53_1214</name>
</gene>
<dbReference type="RefSeq" id="WP_123792225.1">
    <property type="nucleotide sequence ID" value="NZ_RKQK01000001.1"/>
</dbReference>
<evidence type="ECO:0000313" key="2">
    <source>
        <dbReference type="EMBL" id="RPE72072.1"/>
    </source>
</evidence>
<feature type="transmembrane region" description="Helical" evidence="1">
    <location>
        <begin position="44"/>
        <end position="61"/>
    </location>
</feature>
<comment type="caution">
    <text evidence="2">The sequence shown here is derived from an EMBL/GenBank/DDBJ whole genome shotgun (WGS) entry which is preliminary data.</text>
</comment>
<evidence type="ECO:0000256" key="1">
    <source>
        <dbReference type="SAM" id="Phobius"/>
    </source>
</evidence>
<feature type="transmembrane region" description="Helical" evidence="1">
    <location>
        <begin position="152"/>
        <end position="168"/>
    </location>
</feature>
<dbReference type="OrthoDB" id="1679451at2"/>
<dbReference type="Proteomes" id="UP000269689">
    <property type="component" value="Unassembled WGS sequence"/>
</dbReference>
<evidence type="ECO:0000313" key="3">
    <source>
        <dbReference type="Proteomes" id="UP000269689"/>
    </source>
</evidence>
<feature type="transmembrane region" description="Helical" evidence="1">
    <location>
        <begin position="114"/>
        <end position="132"/>
    </location>
</feature>
<feature type="transmembrane region" description="Helical" evidence="1">
    <location>
        <begin position="15"/>
        <end position="32"/>
    </location>
</feature>
<keyword evidence="1" id="KW-0812">Transmembrane</keyword>
<keyword evidence="3" id="KW-1185">Reference proteome</keyword>
<organism evidence="2 3">
    <name type="scientific">Pacificibacter maritimus</name>
    <dbReference type="NCBI Taxonomy" id="762213"/>
    <lineage>
        <taxon>Bacteria</taxon>
        <taxon>Pseudomonadati</taxon>
        <taxon>Pseudomonadota</taxon>
        <taxon>Alphaproteobacteria</taxon>
        <taxon>Rhodobacterales</taxon>
        <taxon>Roseobacteraceae</taxon>
        <taxon>Pacificibacter</taxon>
    </lineage>
</organism>
<dbReference type="AlphaFoldDB" id="A0A3N4UN77"/>
<sequence>MALIDPTLLTSENGLLENAQIVILVLSTLVFWMRLYQLIKLRHLTLLAFGLFISNLPFVGAGRELSFGAAIGADPDLVTTIQIVMATFWAALTLCALGLFILRVSPKLAAIGRYFTHPTSLNIYAAILIFGLSSAFEQGAFYLPHSTLMEELLELVAFSLILRAAWVLREKTRP</sequence>
<accession>A0A3N4UN77</accession>
<keyword evidence="1" id="KW-1133">Transmembrane helix</keyword>
<keyword evidence="1" id="KW-0472">Membrane</keyword>
<feature type="transmembrane region" description="Helical" evidence="1">
    <location>
        <begin position="81"/>
        <end position="102"/>
    </location>
</feature>
<proteinExistence type="predicted"/>
<protein>
    <submittedName>
        <fullName evidence="2">Uncharacterized protein</fullName>
    </submittedName>
</protein>